<evidence type="ECO:0000259" key="13">
    <source>
        <dbReference type="PROSITE" id="PS51012"/>
    </source>
</evidence>
<keyword evidence="9" id="KW-0625">Polysaccharide transport</keyword>
<feature type="transmembrane region" description="Helical" evidence="11">
    <location>
        <begin position="161"/>
        <end position="186"/>
    </location>
</feature>
<feature type="transmembrane region" description="Helical" evidence="11">
    <location>
        <begin position="247"/>
        <end position="266"/>
    </location>
</feature>
<dbReference type="AlphaFoldDB" id="A0A365U784"/>
<feature type="domain" description="ABC transmembrane type-2" evidence="13">
    <location>
        <begin position="48"/>
        <end position="269"/>
    </location>
</feature>
<accession>A0A365U784</accession>
<evidence type="ECO:0000256" key="6">
    <source>
        <dbReference type="ARBA" id="ARBA00022692"/>
    </source>
</evidence>
<evidence type="ECO:0000256" key="8">
    <source>
        <dbReference type="ARBA" id="ARBA00022989"/>
    </source>
</evidence>
<dbReference type="PROSITE" id="PS51012">
    <property type="entry name" value="ABC_TM2"/>
    <property type="match status" value="1"/>
</dbReference>
<keyword evidence="8 11" id="KW-1133">Transmembrane helix</keyword>
<keyword evidence="4 11" id="KW-1003">Cell membrane</keyword>
<dbReference type="GO" id="GO:0015774">
    <property type="term" value="P:polysaccharide transport"/>
    <property type="evidence" value="ECO:0007669"/>
    <property type="project" value="UniProtKB-KW"/>
</dbReference>
<evidence type="ECO:0000313" key="15">
    <source>
        <dbReference type="Proteomes" id="UP000253370"/>
    </source>
</evidence>
<dbReference type="GO" id="GO:0140359">
    <property type="term" value="F:ABC-type transporter activity"/>
    <property type="evidence" value="ECO:0007669"/>
    <property type="project" value="InterPro"/>
</dbReference>
<feature type="transmembrane region" description="Helical" evidence="11">
    <location>
        <begin position="136"/>
        <end position="154"/>
    </location>
</feature>
<dbReference type="PANTHER" id="PTHR30413">
    <property type="entry name" value="INNER MEMBRANE TRANSPORT PERMEASE"/>
    <property type="match status" value="1"/>
</dbReference>
<gene>
    <name evidence="14" type="ORF">DRV85_11540</name>
</gene>
<dbReference type="GO" id="GO:0043190">
    <property type="term" value="C:ATP-binding cassette (ABC) transporter complex"/>
    <property type="evidence" value="ECO:0007669"/>
    <property type="project" value="InterPro"/>
</dbReference>
<proteinExistence type="inferred from homology"/>
<feature type="region of interest" description="Disordered" evidence="12">
    <location>
        <begin position="1"/>
        <end position="27"/>
    </location>
</feature>
<keyword evidence="3 11" id="KW-0813">Transport</keyword>
<evidence type="ECO:0000256" key="1">
    <source>
        <dbReference type="ARBA" id="ARBA00004651"/>
    </source>
</evidence>
<evidence type="ECO:0000256" key="9">
    <source>
        <dbReference type="ARBA" id="ARBA00023047"/>
    </source>
</evidence>
<organism evidence="14 15">
    <name type="scientific">Rhodosalinus halophilus</name>
    <dbReference type="NCBI Taxonomy" id="2259333"/>
    <lineage>
        <taxon>Bacteria</taxon>
        <taxon>Pseudomonadati</taxon>
        <taxon>Pseudomonadota</taxon>
        <taxon>Alphaproteobacteria</taxon>
        <taxon>Rhodobacterales</taxon>
        <taxon>Paracoccaceae</taxon>
        <taxon>Rhodosalinus</taxon>
    </lineage>
</organism>
<comment type="similarity">
    <text evidence="2 11">Belongs to the ABC-2 integral membrane protein family.</text>
</comment>
<dbReference type="InterPro" id="IPR013525">
    <property type="entry name" value="ABC2_TM"/>
</dbReference>
<comment type="caution">
    <text evidence="14">The sequence shown here is derived from an EMBL/GenBank/DDBJ whole genome shotgun (WGS) entry which is preliminary data.</text>
</comment>
<dbReference type="RefSeq" id="WP_113289625.1">
    <property type="nucleotide sequence ID" value="NZ_QNTQ01000010.1"/>
</dbReference>
<evidence type="ECO:0000256" key="10">
    <source>
        <dbReference type="ARBA" id="ARBA00023136"/>
    </source>
</evidence>
<sequence length="276" mass="30973">MADTQFPQSDLPKLPEGRGRRPRQPGTPRTVAALMLREMASTHGRSALGYLWAILEPVAGIILLTFIFSLALRSPGIGTSFPLFYATGMLPFTLYMDISQKSSVALRFSRQLLAYPGVTFVDALMARVLLNSITQLMVWAVVLTGIIWIYRLDVILDPPAVALGFAMATSLAVGIGTLNCYLLSVYPTWERIWAILNRPLFIISCIFFLYDDVPMPYRDWLWYNPIVHCVGQVRAGVYATYDATYVSPLYVFGISVVTLALGLLLLRRYYRDIIND</sequence>
<dbReference type="Pfam" id="PF01061">
    <property type="entry name" value="ABC2_membrane"/>
    <property type="match status" value="1"/>
</dbReference>
<evidence type="ECO:0000256" key="12">
    <source>
        <dbReference type="SAM" id="MobiDB-lite"/>
    </source>
</evidence>
<evidence type="ECO:0000256" key="11">
    <source>
        <dbReference type="RuleBase" id="RU361157"/>
    </source>
</evidence>
<dbReference type="Proteomes" id="UP000253370">
    <property type="component" value="Unassembled WGS sequence"/>
</dbReference>
<evidence type="ECO:0000256" key="3">
    <source>
        <dbReference type="ARBA" id="ARBA00022448"/>
    </source>
</evidence>
<reference evidence="14 15" key="1">
    <citation type="submission" date="2018-07" db="EMBL/GenBank/DDBJ databases">
        <title>Rhodosalinus sp. strain E84T genomic sequence and assembly.</title>
        <authorList>
            <person name="Liu Z.-W."/>
            <person name="Lu D.-C."/>
        </authorList>
    </citation>
    <scope>NUCLEOTIDE SEQUENCE [LARGE SCALE GENOMIC DNA]</scope>
    <source>
        <strain evidence="14 15">E84</strain>
    </source>
</reference>
<keyword evidence="7" id="KW-0972">Capsule biogenesis/degradation</keyword>
<evidence type="ECO:0000256" key="5">
    <source>
        <dbReference type="ARBA" id="ARBA00022597"/>
    </source>
</evidence>
<keyword evidence="15" id="KW-1185">Reference proteome</keyword>
<dbReference type="OrthoDB" id="8479094at2"/>
<protein>
    <recommendedName>
        <fullName evidence="11">Transport permease protein</fullName>
    </recommendedName>
</protein>
<dbReference type="GO" id="GO:0015920">
    <property type="term" value="P:lipopolysaccharide transport"/>
    <property type="evidence" value="ECO:0007669"/>
    <property type="project" value="TreeGrafter"/>
</dbReference>
<evidence type="ECO:0000313" key="14">
    <source>
        <dbReference type="EMBL" id="RBI84586.1"/>
    </source>
</evidence>
<dbReference type="EMBL" id="QNTQ01000010">
    <property type="protein sequence ID" value="RBI84586.1"/>
    <property type="molecule type" value="Genomic_DNA"/>
</dbReference>
<feature type="transmembrane region" description="Helical" evidence="11">
    <location>
        <begin position="47"/>
        <end position="71"/>
    </location>
</feature>
<feature type="transmembrane region" description="Helical" evidence="11">
    <location>
        <begin position="83"/>
        <end position="100"/>
    </location>
</feature>
<feature type="transmembrane region" description="Helical" evidence="11">
    <location>
        <begin position="192"/>
        <end position="210"/>
    </location>
</feature>
<keyword evidence="6 11" id="KW-0812">Transmembrane</keyword>
<dbReference type="PRINTS" id="PR00164">
    <property type="entry name" value="ABC2TRNSPORT"/>
</dbReference>
<evidence type="ECO:0000256" key="4">
    <source>
        <dbReference type="ARBA" id="ARBA00022475"/>
    </source>
</evidence>
<dbReference type="PANTHER" id="PTHR30413:SF10">
    <property type="entry name" value="CAPSULE POLYSACCHARIDE EXPORT INNER-MEMBRANE PROTEIN CTRC"/>
    <property type="match status" value="1"/>
</dbReference>
<keyword evidence="10 11" id="KW-0472">Membrane</keyword>
<keyword evidence="5" id="KW-0762">Sugar transport</keyword>
<dbReference type="InterPro" id="IPR000412">
    <property type="entry name" value="ABC_2_transport"/>
</dbReference>
<comment type="subcellular location">
    <subcellularLocation>
        <location evidence="11">Cell inner membrane</location>
        <topology evidence="11">Multi-pass membrane protein</topology>
    </subcellularLocation>
    <subcellularLocation>
        <location evidence="1">Cell membrane</location>
        <topology evidence="1">Multi-pass membrane protein</topology>
    </subcellularLocation>
</comment>
<dbReference type="InterPro" id="IPR047817">
    <property type="entry name" value="ABC2_TM_bact-type"/>
</dbReference>
<name>A0A365U784_9RHOB</name>
<evidence type="ECO:0000256" key="2">
    <source>
        <dbReference type="ARBA" id="ARBA00007783"/>
    </source>
</evidence>
<evidence type="ECO:0000256" key="7">
    <source>
        <dbReference type="ARBA" id="ARBA00022903"/>
    </source>
</evidence>